<proteinExistence type="predicted"/>
<dbReference type="AlphaFoldDB" id="A0A8F9W7G2"/>
<evidence type="ECO:0000313" key="2">
    <source>
        <dbReference type="EMBL" id="QYJ54885.1"/>
    </source>
</evidence>
<dbReference type="EMBL" id="MZ014629">
    <property type="protein sequence ID" value="QYJ54885.1"/>
    <property type="molecule type" value="Genomic_DNA"/>
</dbReference>
<evidence type="ECO:0000259" key="1">
    <source>
        <dbReference type="PROSITE" id="PS51379"/>
    </source>
</evidence>
<reference evidence="2" key="1">
    <citation type="submission" date="2021-04" db="EMBL/GenBank/DDBJ databases">
        <title>Complete chloroplast genome sequences of Diplandrorchis sinica and comparative analyses with other species of Orchidaceae.</title>
        <authorList>
            <person name="Zhang L.J."/>
            <person name="Chen X.H."/>
        </authorList>
    </citation>
    <scope>NUCLEOTIDE SEQUENCE</scope>
</reference>
<organism evidence="2">
    <name type="scientific">Diplandrorchis sinica</name>
    <dbReference type="NCBI Taxonomy" id="2866081"/>
    <lineage>
        <taxon>Eukaryota</taxon>
        <taxon>Viridiplantae</taxon>
        <taxon>Streptophyta</taxon>
        <taxon>Embryophyta</taxon>
        <taxon>Tracheophyta</taxon>
        <taxon>Spermatophyta</taxon>
        <taxon>Magnoliopsida</taxon>
        <taxon>Liliopsida</taxon>
        <taxon>Asparagales</taxon>
        <taxon>Orchidaceae</taxon>
        <taxon>Epidendroideae</taxon>
        <taxon>Neottieae</taxon>
        <taxon>Diplandrorchis</taxon>
    </lineage>
</organism>
<accession>A0A8F9W7G2</accession>
<sequence>MNHIRAFLCFCGRIRFEFDKCITCEVSVCVCPINLPVVD</sequence>
<dbReference type="PROSITE" id="PS51379">
    <property type="entry name" value="4FE4S_FER_2"/>
    <property type="match status" value="1"/>
</dbReference>
<protein>
    <submittedName>
        <fullName evidence="2">NADH-plastoquinone oxidoreductase subunit I</fullName>
    </submittedName>
</protein>
<geneLocation type="chloroplast" evidence="2"/>
<feature type="domain" description="4Fe-4S ferredoxin-type" evidence="1">
    <location>
        <begin position="12"/>
        <end position="39"/>
    </location>
</feature>
<name>A0A8F9W7G2_9ASPA</name>
<gene>
    <name evidence="2" type="primary">ndhI</name>
</gene>
<keyword evidence="2" id="KW-0150">Chloroplast</keyword>
<keyword evidence="2" id="KW-0934">Plastid</keyword>
<dbReference type="InterPro" id="IPR017896">
    <property type="entry name" value="4Fe4S_Fe-S-bd"/>
</dbReference>